<reference evidence="3 4" key="1">
    <citation type="submission" date="2016-03" db="EMBL/GenBank/DDBJ databases">
        <title>Genome sequence of Variovorax paradoxus KB5.</title>
        <authorList>
            <person name="Jeong H."/>
            <person name="Hong C.E."/>
            <person name="Jo S.H."/>
            <person name="Park J.M."/>
        </authorList>
    </citation>
    <scope>NUCLEOTIDE SEQUENCE [LARGE SCALE GENOMIC DNA]</scope>
    <source>
        <strain evidence="3 4">KB5</strain>
    </source>
</reference>
<feature type="region of interest" description="Disordered" evidence="1">
    <location>
        <begin position="384"/>
        <end position="420"/>
    </location>
</feature>
<dbReference type="RefSeq" id="WP_081267628.1">
    <property type="nucleotide sequence ID" value="NZ_LVHG01000037.1"/>
</dbReference>
<dbReference type="InterPro" id="IPR018247">
    <property type="entry name" value="EF_Hand_1_Ca_BS"/>
</dbReference>
<dbReference type="AlphaFoldDB" id="A0AA91DR44"/>
<sequence length="817" mass="84927">MNILNRKALFTSLTTVAACVLAACGGGNGGPGAIVFPVGTTPTASPTTYSGVVAASGFVPGSATGNPTLKAGYYQKATVFVDTNGNGVLDSGEVSAVTDASGKFTLTTTQTGPLVADIGTGAINTATGTAVASHLILRASAAQIADQGAGKVVISPLSSEAQRLVEANGSSYAAEKANLVARLNGPAFNLGTATVADPLADVNTLSGASQYAVLYEDNQLTNRYTYATTKLDRKDMFPDNLAVAGGDPRLVGLSSVTITNRDGSKVTPSVPTQKQAPITFAQAQQAAFNVEGVPAYDNIFVVVEENKSTDVIVGNSRAVNINYILNKYNQLTTYYSTGNPSEPNYTALGGGDDFGINDDNWFGCGVIAGSANAITDVAFTGGTASDGQPLPGQGPLPPAGSATRAGYSAASTTCGDNPTSGTVHNVLGDNLFTLMSRTGRTIRTYSESMNPGQDVRADSIADASVTATYDAGNRLNGFTNLDGSTPSLTGTANFGVVNGLYKVKHGPSIAYQSARNLPEFVATNRTIFGTQYQEADWLKSSAYPIPNGWVYDQFSKDLATGDVGNINFIVPDQCDDMHGVGSDTSCVSNNNGQANGVMRADIYLGMVVKKIQNSALWKNPQKRVAIVVMYDEGEGGSNGSCCGWNAGGKNSGAAPVTVDANGKATATTAPVNYSSGNFGHGNSIFGIISNQQDVGTAKKKIADSDSYSHFSFVRTLQDMFQIADPAVDATYLNRAKYTEAFITANITALPEFAGSVDTHFDSVRPINHAYVIPGNYTQKLYAADIVGQVDTLTGKLEGQITPQTGPDASQTNVWAIK</sequence>
<keyword evidence="2" id="KW-0732">Signal</keyword>
<feature type="compositionally biased region" description="Polar residues" evidence="1">
    <location>
        <begin position="409"/>
        <end position="420"/>
    </location>
</feature>
<evidence type="ECO:0000313" key="4">
    <source>
        <dbReference type="Proteomes" id="UP000077852"/>
    </source>
</evidence>
<dbReference type="EMBL" id="LVHG01000037">
    <property type="protein sequence ID" value="OAK64504.1"/>
    <property type="molecule type" value="Genomic_DNA"/>
</dbReference>
<evidence type="ECO:0000256" key="1">
    <source>
        <dbReference type="SAM" id="MobiDB-lite"/>
    </source>
</evidence>
<evidence type="ECO:0000256" key="2">
    <source>
        <dbReference type="SAM" id="SignalP"/>
    </source>
</evidence>
<proteinExistence type="predicted"/>
<dbReference type="PROSITE" id="PS00018">
    <property type="entry name" value="EF_HAND_1"/>
    <property type="match status" value="1"/>
</dbReference>
<accession>A0AA91DR44</accession>
<dbReference type="SUPFAM" id="SSF117074">
    <property type="entry name" value="Hypothetical protein PA1324"/>
    <property type="match status" value="1"/>
</dbReference>
<feature type="signal peptide" evidence="2">
    <location>
        <begin position="1"/>
        <end position="22"/>
    </location>
</feature>
<gene>
    <name evidence="3" type="ORF">A3K87_14010</name>
</gene>
<evidence type="ECO:0000313" key="3">
    <source>
        <dbReference type="EMBL" id="OAK64504.1"/>
    </source>
</evidence>
<name>A0AA91DR44_VARPD</name>
<organism evidence="3 4">
    <name type="scientific">Variovorax paradoxus</name>
    <dbReference type="NCBI Taxonomy" id="34073"/>
    <lineage>
        <taxon>Bacteria</taxon>
        <taxon>Pseudomonadati</taxon>
        <taxon>Pseudomonadota</taxon>
        <taxon>Betaproteobacteria</taxon>
        <taxon>Burkholderiales</taxon>
        <taxon>Comamonadaceae</taxon>
        <taxon>Variovorax</taxon>
    </lineage>
</organism>
<dbReference type="PROSITE" id="PS51257">
    <property type="entry name" value="PROKAR_LIPOPROTEIN"/>
    <property type="match status" value="1"/>
</dbReference>
<feature type="chain" id="PRO_5041744053" evidence="2">
    <location>
        <begin position="23"/>
        <end position="817"/>
    </location>
</feature>
<protein>
    <submittedName>
        <fullName evidence="3">Phosphoesterase</fullName>
    </submittedName>
</protein>
<dbReference type="Proteomes" id="UP000077852">
    <property type="component" value="Unassembled WGS sequence"/>
</dbReference>
<comment type="caution">
    <text evidence="3">The sequence shown here is derived from an EMBL/GenBank/DDBJ whole genome shotgun (WGS) entry which is preliminary data.</text>
</comment>